<dbReference type="EMBL" id="RDQH01000328">
    <property type="protein sequence ID" value="RXI04998.1"/>
    <property type="molecule type" value="Genomic_DNA"/>
</dbReference>
<evidence type="ECO:0000313" key="2">
    <source>
        <dbReference type="Proteomes" id="UP000290289"/>
    </source>
</evidence>
<keyword evidence="2" id="KW-1185">Reference proteome</keyword>
<dbReference type="AlphaFoldDB" id="A0A498KBV0"/>
<reference evidence="1 2" key="1">
    <citation type="submission" date="2018-10" db="EMBL/GenBank/DDBJ databases">
        <title>A high-quality apple genome assembly.</title>
        <authorList>
            <person name="Hu J."/>
        </authorList>
    </citation>
    <scope>NUCLEOTIDE SEQUENCE [LARGE SCALE GENOMIC DNA]</scope>
    <source>
        <strain evidence="2">cv. HFTH1</strain>
        <tissue evidence="1">Young leaf</tissue>
    </source>
</reference>
<accession>A0A498KBV0</accession>
<gene>
    <name evidence="1" type="ORF">DVH24_006255</name>
</gene>
<sequence>MMMAVSIVIGGGGDEKVVAKGYDDDGCEILLVVVEPSTSKHDNVDKKVVEIKKPNRSSTTISLAAQ</sequence>
<evidence type="ECO:0000313" key="1">
    <source>
        <dbReference type="EMBL" id="RXI04998.1"/>
    </source>
</evidence>
<dbReference type="Proteomes" id="UP000290289">
    <property type="component" value="Chromosome 2"/>
</dbReference>
<name>A0A498KBV0_MALDO</name>
<comment type="caution">
    <text evidence="1">The sequence shown here is derived from an EMBL/GenBank/DDBJ whole genome shotgun (WGS) entry which is preliminary data.</text>
</comment>
<organism evidence="1 2">
    <name type="scientific">Malus domestica</name>
    <name type="common">Apple</name>
    <name type="synonym">Pyrus malus</name>
    <dbReference type="NCBI Taxonomy" id="3750"/>
    <lineage>
        <taxon>Eukaryota</taxon>
        <taxon>Viridiplantae</taxon>
        <taxon>Streptophyta</taxon>
        <taxon>Embryophyta</taxon>
        <taxon>Tracheophyta</taxon>
        <taxon>Spermatophyta</taxon>
        <taxon>Magnoliopsida</taxon>
        <taxon>eudicotyledons</taxon>
        <taxon>Gunneridae</taxon>
        <taxon>Pentapetalae</taxon>
        <taxon>rosids</taxon>
        <taxon>fabids</taxon>
        <taxon>Rosales</taxon>
        <taxon>Rosaceae</taxon>
        <taxon>Amygdaloideae</taxon>
        <taxon>Maleae</taxon>
        <taxon>Malus</taxon>
    </lineage>
</organism>
<protein>
    <submittedName>
        <fullName evidence="1">Uncharacterized protein</fullName>
    </submittedName>
</protein>
<proteinExistence type="predicted"/>